<evidence type="ECO:0000313" key="3">
    <source>
        <dbReference type="Proteomes" id="UP000295063"/>
    </source>
</evidence>
<dbReference type="AlphaFoldDB" id="A0A4R1PWJ0"/>
<keyword evidence="3" id="KW-1185">Reference proteome</keyword>
<dbReference type="InterPro" id="IPR007138">
    <property type="entry name" value="ABM_dom"/>
</dbReference>
<dbReference type="SUPFAM" id="SSF54909">
    <property type="entry name" value="Dimeric alpha+beta barrel"/>
    <property type="match status" value="1"/>
</dbReference>
<dbReference type="PANTHER" id="PTHR37811:SF2">
    <property type="entry name" value="ABM DOMAIN-CONTAINING PROTEIN"/>
    <property type="match status" value="1"/>
</dbReference>
<organism evidence="2 3">
    <name type="scientific">Anaerospora hongkongensis</name>
    <dbReference type="NCBI Taxonomy" id="244830"/>
    <lineage>
        <taxon>Bacteria</taxon>
        <taxon>Bacillati</taxon>
        <taxon>Bacillota</taxon>
        <taxon>Negativicutes</taxon>
        <taxon>Selenomonadales</taxon>
        <taxon>Sporomusaceae</taxon>
        <taxon>Anaerospora</taxon>
    </lineage>
</organism>
<dbReference type="Pfam" id="PF03992">
    <property type="entry name" value="ABM"/>
    <property type="match status" value="1"/>
</dbReference>
<dbReference type="Proteomes" id="UP000295063">
    <property type="component" value="Unassembled WGS sequence"/>
</dbReference>
<sequence length="106" mass="11870">MSITQTPVPPYYAVIFTSQRTEGDQGYSSMAEKVLELAGQQEGFIGAESVRNGAGLGITVFYWQSLEAIEHFRNNSLHAAAQKKGRNCWYSEFGLRVCKVERDSFL</sequence>
<dbReference type="InterPro" id="IPR011008">
    <property type="entry name" value="Dimeric_a/b-barrel"/>
</dbReference>
<gene>
    <name evidence="2" type="ORF">EV210_113120</name>
</gene>
<keyword evidence="2" id="KW-0560">Oxidoreductase</keyword>
<dbReference type="OrthoDB" id="9798439at2"/>
<keyword evidence="2" id="KW-0503">Monooxygenase</keyword>
<accession>A0A4R1PWJ0</accession>
<evidence type="ECO:0000313" key="2">
    <source>
        <dbReference type="EMBL" id="TCL35277.1"/>
    </source>
</evidence>
<name>A0A4R1PWJ0_9FIRM</name>
<proteinExistence type="predicted"/>
<dbReference type="PANTHER" id="PTHR37811">
    <property type="entry name" value="BLL5343 PROTEIN"/>
    <property type="match status" value="1"/>
</dbReference>
<dbReference type="GO" id="GO:0004497">
    <property type="term" value="F:monooxygenase activity"/>
    <property type="evidence" value="ECO:0007669"/>
    <property type="project" value="UniProtKB-KW"/>
</dbReference>
<dbReference type="RefSeq" id="WP_132082685.1">
    <property type="nucleotide sequence ID" value="NZ_SLUI01000013.1"/>
</dbReference>
<protein>
    <submittedName>
        <fullName evidence="2">Heme-degrading monooxygenase HmoA</fullName>
    </submittedName>
</protein>
<comment type="caution">
    <text evidence="2">The sequence shown here is derived from an EMBL/GenBank/DDBJ whole genome shotgun (WGS) entry which is preliminary data.</text>
</comment>
<dbReference type="Gene3D" id="3.30.70.100">
    <property type="match status" value="1"/>
</dbReference>
<evidence type="ECO:0000259" key="1">
    <source>
        <dbReference type="Pfam" id="PF03992"/>
    </source>
</evidence>
<feature type="domain" description="ABM" evidence="1">
    <location>
        <begin position="18"/>
        <end position="84"/>
    </location>
</feature>
<dbReference type="InterPro" id="IPR052936">
    <property type="entry name" value="Jasmonate_Hydroxylase-like"/>
</dbReference>
<reference evidence="2 3" key="1">
    <citation type="submission" date="2019-03" db="EMBL/GenBank/DDBJ databases">
        <title>Genomic Encyclopedia of Type Strains, Phase IV (KMG-IV): sequencing the most valuable type-strain genomes for metagenomic binning, comparative biology and taxonomic classification.</title>
        <authorList>
            <person name="Goeker M."/>
        </authorList>
    </citation>
    <scope>NUCLEOTIDE SEQUENCE [LARGE SCALE GENOMIC DNA]</scope>
    <source>
        <strain evidence="2 3">DSM 15969</strain>
    </source>
</reference>
<dbReference type="EMBL" id="SLUI01000013">
    <property type="protein sequence ID" value="TCL35277.1"/>
    <property type="molecule type" value="Genomic_DNA"/>
</dbReference>